<dbReference type="Proteomes" id="UP000319663">
    <property type="component" value="Unassembled WGS sequence"/>
</dbReference>
<evidence type="ECO:0000313" key="2">
    <source>
        <dbReference type="EMBL" id="TQB74108.1"/>
    </source>
</evidence>
<dbReference type="AlphaFoldDB" id="A0A507QZ52"/>
<feature type="transmembrane region" description="Helical" evidence="1">
    <location>
        <begin position="81"/>
        <end position="102"/>
    </location>
</feature>
<organism evidence="2 3">
    <name type="scientific">Monascus purpureus</name>
    <name type="common">Red mold</name>
    <name type="synonym">Monascus anka</name>
    <dbReference type="NCBI Taxonomy" id="5098"/>
    <lineage>
        <taxon>Eukaryota</taxon>
        <taxon>Fungi</taxon>
        <taxon>Dikarya</taxon>
        <taxon>Ascomycota</taxon>
        <taxon>Pezizomycotina</taxon>
        <taxon>Eurotiomycetes</taxon>
        <taxon>Eurotiomycetidae</taxon>
        <taxon>Eurotiales</taxon>
        <taxon>Aspergillaceae</taxon>
        <taxon>Monascus</taxon>
    </lineage>
</organism>
<evidence type="ECO:0008006" key="4">
    <source>
        <dbReference type="Google" id="ProtNLM"/>
    </source>
</evidence>
<dbReference type="OrthoDB" id="10050400at2759"/>
<dbReference type="GO" id="GO:0006515">
    <property type="term" value="P:protein quality control for misfolded or incompletely synthesized proteins"/>
    <property type="evidence" value="ECO:0007669"/>
    <property type="project" value="TreeGrafter"/>
</dbReference>
<proteinExistence type="predicted"/>
<comment type="caution">
    <text evidence="2">The sequence shown here is derived from an EMBL/GenBank/DDBJ whole genome shotgun (WGS) entry which is preliminary data.</text>
</comment>
<evidence type="ECO:0000256" key="1">
    <source>
        <dbReference type="SAM" id="Phobius"/>
    </source>
</evidence>
<dbReference type="Gene3D" id="1.25.40.10">
    <property type="entry name" value="Tetratricopeptide repeat domain"/>
    <property type="match status" value="1"/>
</dbReference>
<dbReference type="EMBL" id="VIFY01000035">
    <property type="protein sequence ID" value="TQB74108.1"/>
    <property type="molecule type" value="Genomic_DNA"/>
</dbReference>
<dbReference type="SUPFAM" id="SSF48452">
    <property type="entry name" value="TPR-like"/>
    <property type="match status" value="1"/>
</dbReference>
<dbReference type="STRING" id="5098.A0A507QZ52"/>
<dbReference type="InterPro" id="IPR040201">
    <property type="entry name" value="Mrg3-like"/>
</dbReference>
<dbReference type="GO" id="GO:0031942">
    <property type="term" value="C:i-AAA complex"/>
    <property type="evidence" value="ECO:0007669"/>
    <property type="project" value="TreeGrafter"/>
</dbReference>
<keyword evidence="3" id="KW-1185">Reference proteome</keyword>
<dbReference type="PANTHER" id="PTHR28142">
    <property type="entry name" value="MITOCHONDRIAL INNER MEMBRANE I-AAA PROTEASE SUPERCOMPLEX SUBUNIT MGR3-RELATED"/>
    <property type="match status" value="1"/>
</dbReference>
<keyword evidence="1" id="KW-0472">Membrane</keyword>
<dbReference type="InterPro" id="IPR011990">
    <property type="entry name" value="TPR-like_helical_dom_sf"/>
</dbReference>
<gene>
    <name evidence="2" type="ORF">MPDQ_005165</name>
</gene>
<reference evidence="2 3" key="1">
    <citation type="submission" date="2019-06" db="EMBL/GenBank/DDBJ databases">
        <title>Wine fermentation using esterase from Monascus purpureus.</title>
        <authorList>
            <person name="Geng C."/>
            <person name="Zhang Y."/>
        </authorList>
    </citation>
    <scope>NUCLEOTIDE SEQUENCE [LARGE SCALE GENOMIC DNA]</scope>
    <source>
        <strain evidence="2">HQ1</strain>
    </source>
</reference>
<dbReference type="GO" id="GO:0051787">
    <property type="term" value="F:misfolded protein binding"/>
    <property type="evidence" value="ECO:0007669"/>
    <property type="project" value="TreeGrafter"/>
</dbReference>
<evidence type="ECO:0000313" key="3">
    <source>
        <dbReference type="Proteomes" id="UP000319663"/>
    </source>
</evidence>
<dbReference type="CDD" id="cd24145">
    <property type="entry name" value="Mgr3-like"/>
    <property type="match status" value="1"/>
</dbReference>
<protein>
    <recommendedName>
        <fullName evidence="4">TPR domain protein</fullName>
    </recommendedName>
</protein>
<keyword evidence="1" id="KW-1133">Transmembrane helix</keyword>
<accession>A0A507QZ52</accession>
<keyword evidence="1" id="KW-0812">Transmembrane</keyword>
<sequence>MFNAASRRACASTSKPLQFLHHRSLSRSLSSANRPITHLQGHGKQILSLFLSRQPPIQTRHASYAPQLKRGFRKASKRHPFILSLGIIVALGSVSTLAYVIYDQVMVKGPHYSRYPGPVVKELKTAVWYTDVDLNPTLALQSYRKALKLAIGLGMHPFSDEVMGIKFQVAAMLEKAGLVAPAVEVLERTKAETMHWIETSRKRAWDATKKVKNENEAEKDAIKIDDPEFLETQKKEEENAKLEERMRRKALKRMVGVQLKLAELYASDYIQDDKKAEEALVSGVELCLTELQRRQSLGLPLGGAASANDDSWLSLAEMATSFVGLASNYTNQERHALALPLYLRALDMIRAEEGDTPTCKQVVLLNDVASAMAGQAQTLKASSKPIEKGQTAPSREQAIDAAKQWAQKAIDVAAKVQPPVRDQDCDTSCVAAKYNLGELAEMLNRPDEAGRFYMEAENLARGIGFDEGVTMAETALKRLWSK</sequence>
<dbReference type="PANTHER" id="PTHR28142:SF1">
    <property type="entry name" value="MITOCHONDRIAL INNER MEMBRANE I-AAA PROTEASE SUPERCOMPLEX SUBUNIT MGR3-RELATED"/>
    <property type="match status" value="1"/>
</dbReference>
<name>A0A507QZ52_MONPU</name>